<evidence type="ECO:0000313" key="6">
    <source>
        <dbReference type="Proteomes" id="UP000265816"/>
    </source>
</evidence>
<dbReference type="PANTHER" id="PTHR11645">
    <property type="entry name" value="PYRROLINE-5-CARBOXYLATE REDUCTASE"/>
    <property type="match status" value="1"/>
</dbReference>
<accession>A0A398B1G7</accession>
<dbReference type="InterPro" id="IPR008927">
    <property type="entry name" value="6-PGluconate_DH-like_C_sf"/>
</dbReference>
<dbReference type="Gene3D" id="1.10.3730.10">
    <property type="entry name" value="ProC C-terminal domain-like"/>
    <property type="match status" value="1"/>
</dbReference>
<evidence type="ECO:0000313" key="5">
    <source>
        <dbReference type="EMBL" id="RID83779.1"/>
    </source>
</evidence>
<dbReference type="OrthoDB" id="9805754at2"/>
<dbReference type="SUPFAM" id="SSF51735">
    <property type="entry name" value="NAD(P)-binding Rossmann-fold domains"/>
    <property type="match status" value="1"/>
</dbReference>
<gene>
    <name evidence="5" type="ORF">D1970_14310</name>
</gene>
<evidence type="ECO:0000259" key="4">
    <source>
        <dbReference type="Pfam" id="PF14748"/>
    </source>
</evidence>
<dbReference type="InterPro" id="IPR000304">
    <property type="entry name" value="Pyrroline-COOH_reductase"/>
</dbReference>
<keyword evidence="6" id="KW-1185">Reference proteome</keyword>
<feature type="binding site" evidence="2">
    <location>
        <begin position="6"/>
        <end position="11"/>
    </location>
    <ligand>
        <name>NADP(+)</name>
        <dbReference type="ChEBI" id="CHEBI:58349"/>
    </ligand>
</feature>
<dbReference type="Gene3D" id="3.40.50.720">
    <property type="entry name" value="NAD(P)-binding Rossmann-like Domain"/>
    <property type="match status" value="1"/>
</dbReference>
<evidence type="ECO:0000256" key="1">
    <source>
        <dbReference type="ARBA" id="ARBA00005525"/>
    </source>
</evidence>
<dbReference type="InterPro" id="IPR029036">
    <property type="entry name" value="P5CR_dimer"/>
</dbReference>
<protein>
    <submittedName>
        <fullName evidence="5">Late competence protein ComER</fullName>
    </submittedName>
</protein>
<feature type="domain" description="Pyrroline-5-carboxylate reductase dimerisation" evidence="4">
    <location>
        <begin position="163"/>
        <end position="260"/>
    </location>
</feature>
<organism evidence="5 6">
    <name type="scientific">Mesobacillus zeae</name>
    <dbReference type="NCBI Taxonomy" id="1917180"/>
    <lineage>
        <taxon>Bacteria</taxon>
        <taxon>Bacillati</taxon>
        <taxon>Bacillota</taxon>
        <taxon>Bacilli</taxon>
        <taxon>Bacillales</taxon>
        <taxon>Bacillaceae</taxon>
        <taxon>Mesobacillus</taxon>
    </lineage>
</organism>
<dbReference type="GO" id="GO:0004735">
    <property type="term" value="F:pyrroline-5-carboxylate reductase activity"/>
    <property type="evidence" value="ECO:0007669"/>
    <property type="project" value="InterPro"/>
</dbReference>
<dbReference type="InterPro" id="IPR028939">
    <property type="entry name" value="P5C_Rdtase_cat_N"/>
</dbReference>
<dbReference type="Proteomes" id="UP000265816">
    <property type="component" value="Unassembled WGS sequence"/>
</dbReference>
<dbReference type="NCBIfam" id="NF005814">
    <property type="entry name" value="PRK07680.1"/>
    <property type="match status" value="1"/>
</dbReference>
<name>A0A398B1G7_9BACI</name>
<dbReference type="SUPFAM" id="SSF48179">
    <property type="entry name" value="6-phosphogluconate dehydrogenase C-terminal domain-like"/>
    <property type="match status" value="1"/>
</dbReference>
<sequence length="277" mass="30447">MRIGMIGTGNMGRILAEALMDGNAISPSSMIITNRTLSKAKEIQRIYPEIRVAKGAVEAAACSDLIFICVKPHDVYGVLQEIKGVLDREKCVISITSPISVEEIESVVECSSARVIPSITNRALAGVTLFTYGKNCSPYWKHEINKMFEKISKPLEINGNITRVASDIVSCGPAFFSYLTQRFIDAAVNETEIDKETATNLAGEMLIGLGELLRKGFFTLPALQEKVCVKGGITGEGIKVLEQETEDMFELLFRATHLKFREDLNKSSEQFGSNINS</sequence>
<dbReference type="AlphaFoldDB" id="A0A398B1G7"/>
<dbReference type="InterPro" id="IPR036291">
    <property type="entry name" value="NAD(P)-bd_dom_sf"/>
</dbReference>
<comment type="caution">
    <text evidence="5">The sequence shown here is derived from an EMBL/GenBank/DDBJ whole genome shotgun (WGS) entry which is preliminary data.</text>
</comment>
<dbReference type="InterPro" id="IPR053790">
    <property type="entry name" value="P5CR-like_CS"/>
</dbReference>
<keyword evidence="2" id="KW-0521">NADP</keyword>
<dbReference type="GO" id="GO:0055129">
    <property type="term" value="P:L-proline biosynthetic process"/>
    <property type="evidence" value="ECO:0007669"/>
    <property type="project" value="TreeGrafter"/>
</dbReference>
<feature type="domain" description="Pyrroline-5-carboxylate reductase catalytic N-terminal" evidence="3">
    <location>
        <begin position="2"/>
        <end position="97"/>
    </location>
</feature>
<reference evidence="5 6" key="1">
    <citation type="submission" date="2018-08" db="EMBL/GenBank/DDBJ databases">
        <title>Bacillus jemisoniae sp. nov., Bacillus chryseoplanitiae sp. nov., Bacillus resnikiae sp. nov., and Bacillus frankliniae sp. nov., isolated from Viking spacecraft and associated surfaces.</title>
        <authorList>
            <person name="Seuylemezian A."/>
            <person name="Vaishampayan P."/>
        </authorList>
    </citation>
    <scope>NUCLEOTIDE SEQUENCE [LARGE SCALE GENOMIC DNA]</scope>
    <source>
        <strain evidence="5 6">JJ-247</strain>
    </source>
</reference>
<dbReference type="Pfam" id="PF03807">
    <property type="entry name" value="F420_oxidored"/>
    <property type="match status" value="1"/>
</dbReference>
<proteinExistence type="inferred from homology"/>
<dbReference type="EMBL" id="QWVT01000024">
    <property type="protein sequence ID" value="RID83779.1"/>
    <property type="molecule type" value="Genomic_DNA"/>
</dbReference>
<dbReference type="PROSITE" id="PS00521">
    <property type="entry name" value="P5CR"/>
    <property type="match status" value="1"/>
</dbReference>
<dbReference type="Pfam" id="PF14748">
    <property type="entry name" value="P5CR_dimer"/>
    <property type="match status" value="1"/>
</dbReference>
<comment type="similarity">
    <text evidence="1">Belongs to the pyrroline-5-carboxylate reductase family.</text>
</comment>
<evidence type="ECO:0000256" key="2">
    <source>
        <dbReference type="PIRSR" id="PIRSR000193-1"/>
    </source>
</evidence>
<evidence type="ECO:0000259" key="3">
    <source>
        <dbReference type="Pfam" id="PF03807"/>
    </source>
</evidence>
<dbReference type="PIRSF" id="PIRSF000193">
    <property type="entry name" value="Pyrrol-5-carb_rd"/>
    <property type="match status" value="1"/>
</dbReference>
<dbReference type="RefSeq" id="WP_119113555.1">
    <property type="nucleotide sequence ID" value="NZ_CBCSEO010000005.1"/>
</dbReference>
<dbReference type="PANTHER" id="PTHR11645:SF51">
    <property type="entry name" value="COME OPERON PROTEIN 4"/>
    <property type="match status" value="1"/>
</dbReference>